<dbReference type="RefSeq" id="WP_276305101.1">
    <property type="nucleotide sequence ID" value="NZ_CP119992.1"/>
</dbReference>
<name>A0ABD6A6R3_9EURY</name>
<gene>
    <name evidence="2" type="ORF">ACFQPE_02660</name>
</gene>
<comment type="caution">
    <text evidence="2">The sequence shown here is derived from an EMBL/GenBank/DDBJ whole genome shotgun (WGS) entry which is preliminary data.</text>
</comment>
<reference evidence="2 3" key="1">
    <citation type="journal article" date="2019" name="Int. J. Syst. Evol. Microbiol.">
        <title>The Global Catalogue of Microorganisms (GCM) 10K type strain sequencing project: providing services to taxonomists for standard genome sequencing and annotation.</title>
        <authorList>
            <consortium name="The Broad Institute Genomics Platform"/>
            <consortium name="The Broad Institute Genome Sequencing Center for Infectious Disease"/>
            <person name="Wu L."/>
            <person name="Ma J."/>
        </authorList>
    </citation>
    <scope>NUCLEOTIDE SEQUENCE [LARGE SCALE GENOMIC DNA]</scope>
    <source>
        <strain evidence="2 3">PSR21</strain>
    </source>
</reference>
<accession>A0ABD6A6R3</accession>
<sequence length="145" mass="15677">MTGGGTTATVKRTMSSDYTQTEGGTDTAGTRPMAVAAISGQRAVYDAVQALTNEQRWLNHQGATAMRQMAAVYRGGRGLAGAPAREPVVIELDEIDERDERRGTDERDPEGRRGAVRIEPPSEDAFDAFLATFEPELPTQHRASV</sequence>
<proteinExistence type="predicted"/>
<dbReference type="Proteomes" id="UP001596547">
    <property type="component" value="Unassembled WGS sequence"/>
</dbReference>
<feature type="compositionally biased region" description="Polar residues" evidence="1">
    <location>
        <begin position="7"/>
        <end position="28"/>
    </location>
</feature>
<keyword evidence="3" id="KW-1185">Reference proteome</keyword>
<feature type="region of interest" description="Disordered" evidence="1">
    <location>
        <begin position="94"/>
        <end position="123"/>
    </location>
</feature>
<dbReference type="AlphaFoldDB" id="A0ABD6A6R3"/>
<protein>
    <submittedName>
        <fullName evidence="2">Uncharacterized protein</fullName>
    </submittedName>
</protein>
<feature type="region of interest" description="Disordered" evidence="1">
    <location>
        <begin position="1"/>
        <end position="29"/>
    </location>
</feature>
<evidence type="ECO:0000313" key="2">
    <source>
        <dbReference type="EMBL" id="MFC7315699.1"/>
    </source>
</evidence>
<evidence type="ECO:0000313" key="3">
    <source>
        <dbReference type="Proteomes" id="UP001596547"/>
    </source>
</evidence>
<dbReference type="EMBL" id="JBHTBF010000001">
    <property type="protein sequence ID" value="MFC7315699.1"/>
    <property type="molecule type" value="Genomic_DNA"/>
</dbReference>
<evidence type="ECO:0000256" key="1">
    <source>
        <dbReference type="SAM" id="MobiDB-lite"/>
    </source>
</evidence>
<feature type="compositionally biased region" description="Basic and acidic residues" evidence="1">
    <location>
        <begin position="98"/>
        <end position="113"/>
    </location>
</feature>
<organism evidence="2 3">
    <name type="scientific">Halomarina halobia</name>
    <dbReference type="NCBI Taxonomy" id="3033386"/>
    <lineage>
        <taxon>Archaea</taxon>
        <taxon>Methanobacteriati</taxon>
        <taxon>Methanobacteriota</taxon>
        <taxon>Stenosarchaea group</taxon>
        <taxon>Halobacteria</taxon>
        <taxon>Halobacteriales</taxon>
        <taxon>Natronomonadaceae</taxon>
        <taxon>Halomarina</taxon>
    </lineage>
</organism>
<dbReference type="GeneID" id="79314670"/>